<sequence>MSDPMAIAPVKQEDSCTKSDSYPSSSLVHQDSELTISNEKNHTNEGVDVEQASAAIDPLEEPTIIDGPPYGWVVVFAACLSQMISMGTSNIYGVFQNFYYTNAFKDTASTFELAWVGALSIMALDIAGPFTGSISDHFGHRQSALAGVVVMTLSLVAAAFSTKVWQLYLSQGILYGFGASLTYFSSLALPSQWFIKNRGFVTGIAISGGGFGGLWLSPVISSLLNAKGMRFTLVALAITHIVILTPACMLFKTRIESGRERMKRIKRFGYRKGESLEQDKKRKFVDFSILKNTRFCLLFVAGIFIVTGYFTPFYFINSYATQHGVETSTASLMVGIMNGCSAVGRIVMGLVSDKIGYINALFLSTFAATCSLFFIWTFAKTVEVMFVFSVVYGLSCGAYLSSTVSVSGAICGQDRLATVTGIIYAGMAVGSLVGSPASGAILDSIGGKTDYTAVILFAGSVMLIGTAILLVMKYLTNKNMFVKV</sequence>
<feature type="transmembrane region" description="Helical" evidence="4">
    <location>
        <begin position="113"/>
        <end position="132"/>
    </location>
</feature>
<feature type="transmembrane region" description="Helical" evidence="4">
    <location>
        <begin position="328"/>
        <end position="348"/>
    </location>
</feature>
<dbReference type="Pfam" id="PF07690">
    <property type="entry name" value="MFS_1"/>
    <property type="match status" value="1"/>
</dbReference>
<dbReference type="PROSITE" id="PS50850">
    <property type="entry name" value="MFS"/>
    <property type="match status" value="1"/>
</dbReference>
<feature type="domain" description="Major facilitator superfamily (MFS) profile" evidence="5">
    <location>
        <begin position="74"/>
        <end position="477"/>
    </location>
</feature>
<dbReference type="InterPro" id="IPR011701">
    <property type="entry name" value="MFS"/>
</dbReference>
<evidence type="ECO:0000256" key="4">
    <source>
        <dbReference type="SAM" id="Phobius"/>
    </source>
</evidence>
<dbReference type="PANTHER" id="PTHR11360">
    <property type="entry name" value="MONOCARBOXYLATE TRANSPORTER"/>
    <property type="match status" value="1"/>
</dbReference>
<comment type="subcellular location">
    <subcellularLocation>
        <location evidence="1">Membrane</location>
        <topology evidence="1">Multi-pass membrane protein</topology>
    </subcellularLocation>
</comment>
<feature type="transmembrane region" description="Helical" evidence="4">
    <location>
        <begin position="230"/>
        <end position="251"/>
    </location>
</feature>
<feature type="transmembrane region" description="Helical" evidence="4">
    <location>
        <begin position="422"/>
        <end position="442"/>
    </location>
</feature>
<feature type="transmembrane region" description="Helical" evidence="4">
    <location>
        <begin position="360"/>
        <end position="379"/>
    </location>
</feature>
<dbReference type="InterPro" id="IPR050327">
    <property type="entry name" value="Proton-linked_MCT"/>
</dbReference>
<accession>A0A9P6QEF6</accession>
<feature type="transmembrane region" description="Helical" evidence="4">
    <location>
        <begin position="168"/>
        <end position="189"/>
    </location>
</feature>
<dbReference type="CDD" id="cd17352">
    <property type="entry name" value="MFS_MCT_SLC16"/>
    <property type="match status" value="1"/>
</dbReference>
<dbReference type="PANTHER" id="PTHR11360:SF284">
    <property type="entry name" value="EG:103B4.3 PROTEIN-RELATED"/>
    <property type="match status" value="1"/>
</dbReference>
<dbReference type="AlphaFoldDB" id="A0A9P6QEF6"/>
<dbReference type="InterPro" id="IPR020846">
    <property type="entry name" value="MFS_dom"/>
</dbReference>
<evidence type="ECO:0000259" key="5">
    <source>
        <dbReference type="PROSITE" id="PS50850"/>
    </source>
</evidence>
<feature type="region of interest" description="Disordered" evidence="3">
    <location>
        <begin position="1"/>
        <end position="29"/>
    </location>
</feature>
<feature type="transmembrane region" description="Helical" evidence="4">
    <location>
        <begin position="295"/>
        <end position="316"/>
    </location>
</feature>
<gene>
    <name evidence="6" type="ORF">BG011_005012</name>
</gene>
<dbReference type="OrthoDB" id="5667at2759"/>
<keyword evidence="4" id="KW-0472">Membrane</keyword>
<feature type="transmembrane region" description="Helical" evidence="4">
    <location>
        <begin position="201"/>
        <end position="224"/>
    </location>
</feature>
<name>A0A9P6QEF6_9FUNG</name>
<feature type="compositionally biased region" description="Polar residues" evidence="3">
    <location>
        <begin position="18"/>
        <end position="29"/>
    </location>
</feature>
<protein>
    <recommendedName>
        <fullName evidence="5">Major facilitator superfamily (MFS) profile domain-containing protein</fullName>
    </recommendedName>
</protein>
<dbReference type="GO" id="GO:0022857">
    <property type="term" value="F:transmembrane transporter activity"/>
    <property type="evidence" value="ECO:0007669"/>
    <property type="project" value="InterPro"/>
</dbReference>
<keyword evidence="7" id="KW-1185">Reference proteome</keyword>
<evidence type="ECO:0000313" key="6">
    <source>
        <dbReference type="EMBL" id="KAG0265312.1"/>
    </source>
</evidence>
<feature type="transmembrane region" description="Helical" evidence="4">
    <location>
        <begin position="385"/>
        <end position="410"/>
    </location>
</feature>
<feature type="transmembrane region" description="Helical" evidence="4">
    <location>
        <begin position="70"/>
        <end position="93"/>
    </location>
</feature>
<keyword evidence="4" id="KW-1133">Transmembrane helix</keyword>
<evidence type="ECO:0000256" key="2">
    <source>
        <dbReference type="ARBA" id="ARBA00006727"/>
    </source>
</evidence>
<reference evidence="6" key="1">
    <citation type="journal article" date="2020" name="Fungal Divers.">
        <title>Resolving the Mortierellaceae phylogeny through synthesis of multi-gene phylogenetics and phylogenomics.</title>
        <authorList>
            <person name="Vandepol N."/>
            <person name="Liber J."/>
            <person name="Desiro A."/>
            <person name="Na H."/>
            <person name="Kennedy M."/>
            <person name="Barry K."/>
            <person name="Grigoriev I.V."/>
            <person name="Miller A.N."/>
            <person name="O'Donnell K."/>
            <person name="Stajich J.E."/>
            <person name="Bonito G."/>
        </authorList>
    </citation>
    <scope>NUCLEOTIDE SEQUENCE</scope>
    <source>
        <strain evidence="6">KOD948</strain>
    </source>
</reference>
<dbReference type="SUPFAM" id="SSF103473">
    <property type="entry name" value="MFS general substrate transporter"/>
    <property type="match status" value="1"/>
</dbReference>
<dbReference type="Gene3D" id="1.20.1250.20">
    <property type="entry name" value="MFS general substrate transporter like domains"/>
    <property type="match status" value="2"/>
</dbReference>
<dbReference type="EMBL" id="JAAAJA010000034">
    <property type="protein sequence ID" value="KAG0265312.1"/>
    <property type="molecule type" value="Genomic_DNA"/>
</dbReference>
<comment type="caution">
    <text evidence="6">The sequence shown here is derived from an EMBL/GenBank/DDBJ whole genome shotgun (WGS) entry which is preliminary data.</text>
</comment>
<dbReference type="InterPro" id="IPR036259">
    <property type="entry name" value="MFS_trans_sf"/>
</dbReference>
<organism evidence="6 7">
    <name type="scientific">Mortierella polycephala</name>
    <dbReference type="NCBI Taxonomy" id="41804"/>
    <lineage>
        <taxon>Eukaryota</taxon>
        <taxon>Fungi</taxon>
        <taxon>Fungi incertae sedis</taxon>
        <taxon>Mucoromycota</taxon>
        <taxon>Mortierellomycotina</taxon>
        <taxon>Mortierellomycetes</taxon>
        <taxon>Mortierellales</taxon>
        <taxon>Mortierellaceae</taxon>
        <taxon>Mortierella</taxon>
    </lineage>
</organism>
<dbReference type="Proteomes" id="UP000726737">
    <property type="component" value="Unassembled WGS sequence"/>
</dbReference>
<feature type="transmembrane region" description="Helical" evidence="4">
    <location>
        <begin position="144"/>
        <end position="162"/>
    </location>
</feature>
<evidence type="ECO:0000256" key="1">
    <source>
        <dbReference type="ARBA" id="ARBA00004141"/>
    </source>
</evidence>
<keyword evidence="4" id="KW-0812">Transmembrane</keyword>
<proteinExistence type="inferred from homology"/>
<evidence type="ECO:0000256" key="3">
    <source>
        <dbReference type="SAM" id="MobiDB-lite"/>
    </source>
</evidence>
<feature type="transmembrane region" description="Helical" evidence="4">
    <location>
        <begin position="454"/>
        <end position="475"/>
    </location>
</feature>
<dbReference type="GO" id="GO:0016020">
    <property type="term" value="C:membrane"/>
    <property type="evidence" value="ECO:0007669"/>
    <property type="project" value="UniProtKB-SubCell"/>
</dbReference>
<evidence type="ECO:0000313" key="7">
    <source>
        <dbReference type="Proteomes" id="UP000726737"/>
    </source>
</evidence>
<comment type="similarity">
    <text evidence="2">Belongs to the major facilitator superfamily. Monocarboxylate porter (TC 2.A.1.13) family.</text>
</comment>